<feature type="domain" description="Mur ligase central" evidence="15">
    <location>
        <begin position="125"/>
        <end position="341"/>
    </location>
</feature>
<dbReference type="GO" id="GO:0005524">
    <property type="term" value="F:ATP binding"/>
    <property type="evidence" value="ECO:0007669"/>
    <property type="project" value="UniProtKB-UniRule"/>
</dbReference>
<feature type="binding site" evidence="11">
    <location>
        <position position="498"/>
    </location>
    <ligand>
        <name>meso-2,6-diaminopimelate</name>
        <dbReference type="ChEBI" id="CHEBI:57791"/>
    </ligand>
</feature>
<feature type="binding site" evidence="11">
    <location>
        <begin position="127"/>
        <end position="133"/>
    </location>
    <ligand>
        <name>ATP</name>
        <dbReference type="ChEBI" id="CHEBI:30616"/>
    </ligand>
</feature>
<dbReference type="GO" id="GO:0008360">
    <property type="term" value="P:regulation of cell shape"/>
    <property type="evidence" value="ECO:0007669"/>
    <property type="project" value="UniProtKB-KW"/>
</dbReference>
<dbReference type="GO" id="GO:0071555">
    <property type="term" value="P:cell wall organization"/>
    <property type="evidence" value="ECO:0007669"/>
    <property type="project" value="UniProtKB-KW"/>
</dbReference>
<evidence type="ECO:0000256" key="9">
    <source>
        <dbReference type="ARBA" id="ARBA00023306"/>
    </source>
</evidence>
<feature type="binding site" evidence="11">
    <location>
        <position position="502"/>
    </location>
    <ligand>
        <name>meso-2,6-diaminopimelate</name>
        <dbReference type="ChEBI" id="CHEBI:57791"/>
    </ligand>
</feature>
<dbReference type="GO" id="GO:0005737">
    <property type="term" value="C:cytoplasm"/>
    <property type="evidence" value="ECO:0007669"/>
    <property type="project" value="UniProtKB-SubCell"/>
</dbReference>
<feature type="binding site" evidence="11">
    <location>
        <position position="215"/>
    </location>
    <ligand>
        <name>UDP-N-acetyl-alpha-D-muramoyl-L-alanyl-D-glutamate</name>
        <dbReference type="ChEBI" id="CHEBI:83900"/>
    </ligand>
</feature>
<dbReference type="SUPFAM" id="SSF53623">
    <property type="entry name" value="MurD-like peptide ligases, catalytic domain"/>
    <property type="match status" value="1"/>
</dbReference>
<comment type="pathway">
    <text evidence="11 12">Cell wall biogenesis; peptidoglycan biosynthesis.</text>
</comment>
<feature type="binding site" evidence="11">
    <location>
        <begin position="180"/>
        <end position="181"/>
    </location>
    <ligand>
        <name>UDP-N-acetyl-alpha-D-muramoyl-L-alanyl-D-glutamate</name>
        <dbReference type="ChEBI" id="CHEBI:83900"/>
    </ligand>
</feature>
<dbReference type="EMBL" id="SAWY01000041">
    <property type="protein sequence ID" value="TPH12031.1"/>
    <property type="molecule type" value="Genomic_DNA"/>
</dbReference>
<feature type="domain" description="Mur ligase C-terminal" evidence="14">
    <location>
        <begin position="372"/>
        <end position="500"/>
    </location>
</feature>
<dbReference type="Pfam" id="PF01225">
    <property type="entry name" value="Mur_ligase"/>
    <property type="match status" value="1"/>
</dbReference>
<evidence type="ECO:0000313" key="17">
    <source>
        <dbReference type="Proteomes" id="UP000315303"/>
    </source>
</evidence>
<dbReference type="SUPFAM" id="SSF53244">
    <property type="entry name" value="MurD-like peptide ligases, peptide-binding domain"/>
    <property type="match status" value="1"/>
</dbReference>
<comment type="catalytic activity">
    <reaction evidence="11">
        <text>UDP-N-acetyl-alpha-D-muramoyl-L-alanyl-D-glutamate + meso-2,6-diaminopimelate + ATP = UDP-N-acetyl-alpha-D-muramoyl-L-alanyl-gamma-D-glutamyl-meso-2,6-diaminopimelate + ADP + phosphate + H(+)</text>
        <dbReference type="Rhea" id="RHEA:23676"/>
        <dbReference type="ChEBI" id="CHEBI:15378"/>
        <dbReference type="ChEBI" id="CHEBI:30616"/>
        <dbReference type="ChEBI" id="CHEBI:43474"/>
        <dbReference type="ChEBI" id="CHEBI:57791"/>
        <dbReference type="ChEBI" id="CHEBI:83900"/>
        <dbReference type="ChEBI" id="CHEBI:83905"/>
        <dbReference type="ChEBI" id="CHEBI:456216"/>
        <dbReference type="EC" id="6.3.2.13"/>
    </reaction>
</comment>
<feature type="binding site" evidence="11">
    <location>
        <position position="37"/>
    </location>
    <ligand>
        <name>UDP-N-acetyl-alpha-D-muramoyl-L-alanyl-D-glutamate</name>
        <dbReference type="ChEBI" id="CHEBI:83900"/>
    </ligand>
</feature>
<keyword evidence="5 11" id="KW-0547">Nucleotide-binding</keyword>
<dbReference type="InterPro" id="IPR013221">
    <property type="entry name" value="Mur_ligase_cen"/>
</dbReference>
<dbReference type="InterPro" id="IPR000713">
    <property type="entry name" value="Mur_ligase_N"/>
</dbReference>
<keyword evidence="11" id="KW-0460">Magnesium</keyword>
<comment type="PTM">
    <text evidence="11">Carboxylation is probably crucial for Mg(2+) binding and, consequently, for the gamma-phosphate positioning of ATP.</text>
</comment>
<evidence type="ECO:0000259" key="13">
    <source>
        <dbReference type="Pfam" id="PF01225"/>
    </source>
</evidence>
<evidence type="ECO:0000256" key="10">
    <source>
        <dbReference type="ARBA" id="ARBA00023316"/>
    </source>
</evidence>
<keyword evidence="7 11" id="KW-0133">Cell shape</keyword>
<dbReference type="NCBIfam" id="TIGR01085">
    <property type="entry name" value="murE"/>
    <property type="match status" value="1"/>
</dbReference>
<keyword evidence="4 11" id="KW-0132">Cell division</keyword>
<evidence type="ECO:0000313" key="16">
    <source>
        <dbReference type="EMBL" id="TPH12031.1"/>
    </source>
</evidence>
<dbReference type="GO" id="GO:0051301">
    <property type="term" value="P:cell division"/>
    <property type="evidence" value="ECO:0007669"/>
    <property type="project" value="UniProtKB-KW"/>
</dbReference>
<keyword evidence="9 11" id="KW-0131">Cell cycle</keyword>
<dbReference type="Gene3D" id="3.90.190.20">
    <property type="entry name" value="Mur ligase, C-terminal domain"/>
    <property type="match status" value="1"/>
</dbReference>
<sequence>MHKPQCQNIISALSLFKINISDELNLSQHRGNLHNDSRKIQSGDIFCAIRGTVQDGGKYIASAIEAGACLIINECSTPEEHGKMSWSDSTNSVAIVSFYLLNQALFSLAKSYYQNPQDKMRMIGITGTNGKTSTTQLVAQLLSNLSNEDNNCKEIEKHQCAIIGTNGAGTFEKLTPLANTTPSATELHQLFYRFERKRIRYVAMEVSSHALEQHRVNGELFNTALFTNLSRDHLDYHGTMENYAKAKRELFIGNDKQVAILNGDDDCAKQWLLNWPVEQELWLYGKEQYITKQSKYVLADNVKHHVSGVEFTLKTHLGDIDIVSPLLGDFNIDNLLAAIAVTMVEMAQTRRISEEFLATLAKTVARITPIAGRMEAISQSGLATTVVDYAHTPDALEKALIACKAHCQGELYVIFGCGGDRDKGKRPLMAEAAEKYADHLVITNDNPRTESSQAIVEDMISGIAGIDQTRLKVILDRKKATIETLQQAMETDIVLLAGKGHEDYIIIGDETLSYDERDVVAKYYQAKLNSQENSNTSKDKLNNNGVTK</sequence>
<dbReference type="InterPro" id="IPR035911">
    <property type="entry name" value="MurE/MurF_N"/>
</dbReference>
<comment type="subcellular location">
    <subcellularLocation>
        <location evidence="11 12">Cytoplasm</location>
    </subcellularLocation>
</comment>
<keyword evidence="8 11" id="KW-0573">Peptidoglycan synthesis</keyword>
<evidence type="ECO:0000256" key="6">
    <source>
        <dbReference type="ARBA" id="ARBA00022840"/>
    </source>
</evidence>
<feature type="modified residue" description="N6-carboxylysine" evidence="11">
    <location>
        <position position="247"/>
    </location>
</feature>
<dbReference type="InterPro" id="IPR036565">
    <property type="entry name" value="Mur-like_cat_sf"/>
</dbReference>
<evidence type="ECO:0000256" key="4">
    <source>
        <dbReference type="ARBA" id="ARBA00022618"/>
    </source>
</evidence>
<dbReference type="GO" id="GO:0009252">
    <property type="term" value="P:peptidoglycan biosynthetic process"/>
    <property type="evidence" value="ECO:0007669"/>
    <property type="project" value="UniProtKB-UniRule"/>
</dbReference>
<accession>A0A502KPY7</accession>
<keyword evidence="3 11" id="KW-0436">Ligase</keyword>
<dbReference type="InterPro" id="IPR036615">
    <property type="entry name" value="Mur_ligase_C_dom_sf"/>
</dbReference>
<dbReference type="RefSeq" id="WP_140605562.1">
    <property type="nucleotide sequence ID" value="NZ_SAWY01000041.1"/>
</dbReference>
<feature type="short sequence motif" description="Meso-diaminopimelate recognition motif" evidence="11">
    <location>
        <begin position="445"/>
        <end position="448"/>
    </location>
</feature>
<keyword evidence="17" id="KW-1185">Reference proteome</keyword>
<dbReference type="UniPathway" id="UPA00219"/>
<evidence type="ECO:0000256" key="7">
    <source>
        <dbReference type="ARBA" id="ARBA00022960"/>
    </source>
</evidence>
<dbReference type="HAMAP" id="MF_00208">
    <property type="entry name" value="MurE"/>
    <property type="match status" value="1"/>
</dbReference>
<proteinExistence type="inferred from homology"/>
<comment type="function">
    <text evidence="11">Catalyzes the addition of meso-diaminopimelic acid to the nucleotide precursor UDP-N-acetylmuramoyl-L-alanyl-D-glutamate (UMAG) in the biosynthesis of bacterial cell-wall peptidoglycan.</text>
</comment>
<feature type="binding site" evidence="11">
    <location>
        <position position="213"/>
    </location>
    <ligand>
        <name>UDP-N-acetyl-alpha-D-muramoyl-L-alanyl-D-glutamate</name>
        <dbReference type="ChEBI" id="CHEBI:83900"/>
    </ligand>
</feature>
<dbReference type="Pfam" id="PF02875">
    <property type="entry name" value="Mur_ligase_C"/>
    <property type="match status" value="1"/>
</dbReference>
<feature type="binding site" evidence="11">
    <location>
        <begin position="445"/>
        <end position="448"/>
    </location>
    <ligand>
        <name>meso-2,6-diaminopimelate</name>
        <dbReference type="ChEBI" id="CHEBI:57791"/>
    </ligand>
</feature>
<dbReference type="PROSITE" id="PS01011">
    <property type="entry name" value="FOLYLPOLYGLU_SYNT_1"/>
    <property type="match status" value="1"/>
</dbReference>
<dbReference type="GO" id="GO:0000287">
    <property type="term" value="F:magnesium ion binding"/>
    <property type="evidence" value="ECO:0007669"/>
    <property type="project" value="UniProtKB-UniRule"/>
</dbReference>
<reference evidence="16 17" key="1">
    <citation type="submission" date="2019-01" db="EMBL/GenBank/DDBJ databases">
        <title>Litorilituus lipolytica sp. nov., isolated from intertidal sand of the Yellow Sea in China.</title>
        <authorList>
            <person name="Liu A."/>
        </authorList>
    </citation>
    <scope>NUCLEOTIDE SEQUENCE [LARGE SCALE GENOMIC DNA]</scope>
    <source>
        <strain evidence="16 17">RZ04</strain>
    </source>
</reference>
<evidence type="ECO:0000256" key="8">
    <source>
        <dbReference type="ARBA" id="ARBA00022984"/>
    </source>
</evidence>
<dbReference type="AlphaFoldDB" id="A0A502KPY7"/>
<comment type="caution">
    <text evidence="16">The sequence shown here is derived from an EMBL/GenBank/DDBJ whole genome shotgun (WGS) entry which is preliminary data.</text>
</comment>
<comment type="cofactor">
    <cofactor evidence="11">
        <name>Mg(2+)</name>
        <dbReference type="ChEBI" id="CHEBI:18420"/>
    </cofactor>
</comment>
<dbReference type="InterPro" id="IPR004101">
    <property type="entry name" value="Mur_ligase_C"/>
</dbReference>
<dbReference type="NCBIfam" id="NF001126">
    <property type="entry name" value="PRK00139.1-4"/>
    <property type="match status" value="1"/>
</dbReference>
<keyword evidence="6 11" id="KW-0067">ATP-binding</keyword>
<feature type="domain" description="Mur ligase N-terminal catalytic" evidence="13">
    <location>
        <begin position="35"/>
        <end position="77"/>
    </location>
</feature>
<evidence type="ECO:0000256" key="5">
    <source>
        <dbReference type="ARBA" id="ARBA00022741"/>
    </source>
</evidence>
<dbReference type="Proteomes" id="UP000315303">
    <property type="component" value="Unassembled WGS sequence"/>
</dbReference>
<dbReference type="GO" id="GO:0004326">
    <property type="term" value="F:tetrahydrofolylpolyglutamate synthase activity"/>
    <property type="evidence" value="ECO:0007669"/>
    <property type="project" value="InterPro"/>
</dbReference>
<comment type="caution">
    <text evidence="11">Lacks conserved residue(s) required for the propagation of feature annotation.</text>
</comment>
<evidence type="ECO:0000259" key="14">
    <source>
        <dbReference type="Pfam" id="PF02875"/>
    </source>
</evidence>
<evidence type="ECO:0000259" key="15">
    <source>
        <dbReference type="Pfam" id="PF08245"/>
    </source>
</evidence>
<dbReference type="SUPFAM" id="SSF63418">
    <property type="entry name" value="MurE/MurF N-terminal domain"/>
    <property type="match status" value="1"/>
</dbReference>
<protein>
    <recommendedName>
        <fullName evidence="11">UDP-N-acetylmuramoyl-L-alanyl-D-glutamate--2,6-diaminopimelate ligase</fullName>
        <ecNumber evidence="11">6.3.2.13</ecNumber>
    </recommendedName>
    <alternativeName>
        <fullName evidence="11">Meso-A2pm-adding enzyme</fullName>
    </alternativeName>
    <alternativeName>
        <fullName evidence="11">Meso-diaminopimelate-adding enzyme</fullName>
    </alternativeName>
    <alternativeName>
        <fullName evidence="11">UDP-MurNAc-L-Ala-D-Glu:meso-diaminopimelate ligase</fullName>
    </alternativeName>
    <alternativeName>
        <fullName evidence="11">UDP-MurNAc-tripeptide synthetase</fullName>
    </alternativeName>
    <alternativeName>
        <fullName evidence="11">UDP-N-acetylmuramyl-tripeptide synthetase</fullName>
    </alternativeName>
</protein>
<feature type="binding site" evidence="11">
    <location>
        <position position="421"/>
    </location>
    <ligand>
        <name>meso-2,6-diaminopimelate</name>
        <dbReference type="ChEBI" id="CHEBI:57791"/>
    </ligand>
</feature>
<dbReference type="InterPro" id="IPR018109">
    <property type="entry name" value="Folylpolyglutamate_synth_CS"/>
</dbReference>
<dbReference type="OrthoDB" id="9800958at2"/>
<organism evidence="16 17">
    <name type="scientific">Litorilituus lipolyticus</name>
    <dbReference type="NCBI Taxonomy" id="2491017"/>
    <lineage>
        <taxon>Bacteria</taxon>
        <taxon>Pseudomonadati</taxon>
        <taxon>Pseudomonadota</taxon>
        <taxon>Gammaproteobacteria</taxon>
        <taxon>Alteromonadales</taxon>
        <taxon>Colwelliaceae</taxon>
        <taxon>Litorilituus</taxon>
    </lineage>
</organism>
<evidence type="ECO:0000256" key="3">
    <source>
        <dbReference type="ARBA" id="ARBA00022598"/>
    </source>
</evidence>
<keyword evidence="10 11" id="KW-0961">Cell wall biogenesis/degradation</keyword>
<dbReference type="Gene3D" id="3.40.1190.10">
    <property type="entry name" value="Mur-like, catalytic domain"/>
    <property type="match status" value="1"/>
</dbReference>
<dbReference type="GO" id="GO:0008765">
    <property type="term" value="F:UDP-N-acetylmuramoylalanyl-D-glutamate-2,6-diaminopimelate ligase activity"/>
    <property type="evidence" value="ECO:0007669"/>
    <property type="project" value="UniProtKB-UniRule"/>
</dbReference>
<name>A0A502KPY7_9GAMM</name>
<dbReference type="PANTHER" id="PTHR23135:SF4">
    <property type="entry name" value="UDP-N-ACETYLMURAMOYL-L-ALANYL-D-GLUTAMATE--2,6-DIAMINOPIMELATE LIGASE MURE HOMOLOG, CHLOROPLASTIC"/>
    <property type="match status" value="1"/>
</dbReference>
<evidence type="ECO:0000256" key="11">
    <source>
        <dbReference type="HAMAP-Rule" id="MF_00208"/>
    </source>
</evidence>
<dbReference type="EC" id="6.3.2.13" evidence="11"/>
<feature type="binding site" evidence="11">
    <location>
        <position position="207"/>
    </location>
    <ligand>
        <name>UDP-N-acetyl-alpha-D-muramoyl-L-alanyl-D-glutamate</name>
        <dbReference type="ChEBI" id="CHEBI:83900"/>
    </ligand>
</feature>
<feature type="binding site" evidence="11">
    <location>
        <position position="179"/>
    </location>
    <ligand>
        <name>UDP-N-acetyl-alpha-D-muramoyl-L-alanyl-D-glutamate</name>
        <dbReference type="ChEBI" id="CHEBI:83900"/>
    </ligand>
</feature>
<evidence type="ECO:0000256" key="1">
    <source>
        <dbReference type="ARBA" id="ARBA00005898"/>
    </source>
</evidence>
<comment type="similarity">
    <text evidence="1 11">Belongs to the MurCDEF family. MurE subfamily.</text>
</comment>
<dbReference type="InterPro" id="IPR005761">
    <property type="entry name" value="UDP-N-AcMur-Glu-dNH2Pim_ligase"/>
</dbReference>
<keyword evidence="2 11" id="KW-0963">Cytoplasm</keyword>
<gene>
    <name evidence="11" type="primary">murE</name>
    <name evidence="16" type="ORF">EPA86_16845</name>
</gene>
<dbReference type="PANTHER" id="PTHR23135">
    <property type="entry name" value="MUR LIGASE FAMILY MEMBER"/>
    <property type="match status" value="1"/>
</dbReference>
<dbReference type="Gene3D" id="3.40.1390.10">
    <property type="entry name" value="MurE/MurF, N-terminal domain"/>
    <property type="match status" value="1"/>
</dbReference>
<evidence type="ECO:0000256" key="2">
    <source>
        <dbReference type="ARBA" id="ARBA00022490"/>
    </source>
</evidence>
<evidence type="ECO:0000256" key="12">
    <source>
        <dbReference type="RuleBase" id="RU004135"/>
    </source>
</evidence>
<dbReference type="Pfam" id="PF08245">
    <property type="entry name" value="Mur_ligase_M"/>
    <property type="match status" value="1"/>
</dbReference>